<name>A0A2I1R1I2_9ACTN</name>
<evidence type="ECO:0000256" key="3">
    <source>
        <dbReference type="SAM" id="SignalP"/>
    </source>
</evidence>
<gene>
    <name evidence="4" type="ORF">CYJ73_24180</name>
</gene>
<reference evidence="4 5" key="1">
    <citation type="submission" date="2017-12" db="EMBL/GenBank/DDBJ databases">
        <title>Phylogenetic diversity of female urinary microbiome.</title>
        <authorList>
            <person name="Thomas-White K."/>
            <person name="Wolfe A.J."/>
        </authorList>
    </citation>
    <scope>NUCLEOTIDE SEQUENCE [LARGE SCALE GENOMIC DNA]</scope>
    <source>
        <strain evidence="4 5">UMB0777</strain>
    </source>
</reference>
<keyword evidence="2" id="KW-0472">Membrane</keyword>
<keyword evidence="3" id="KW-0732">Signal</keyword>
<evidence type="ECO:0000256" key="1">
    <source>
        <dbReference type="SAM" id="MobiDB-lite"/>
    </source>
</evidence>
<organism evidence="4 5">
    <name type="scientific">Gordonia terrae</name>
    <dbReference type="NCBI Taxonomy" id="2055"/>
    <lineage>
        <taxon>Bacteria</taxon>
        <taxon>Bacillati</taxon>
        <taxon>Actinomycetota</taxon>
        <taxon>Actinomycetes</taxon>
        <taxon>Mycobacteriales</taxon>
        <taxon>Gordoniaceae</taxon>
        <taxon>Gordonia</taxon>
    </lineage>
</organism>
<feature type="chain" id="PRO_5014140549" description="DUF4190 domain-containing protein" evidence="3">
    <location>
        <begin position="23"/>
        <end position="153"/>
    </location>
</feature>
<feature type="signal peptide" evidence="3">
    <location>
        <begin position="1"/>
        <end position="22"/>
    </location>
</feature>
<dbReference type="Proteomes" id="UP000234662">
    <property type="component" value="Unassembled WGS sequence"/>
</dbReference>
<comment type="caution">
    <text evidence="4">The sequence shown here is derived from an EMBL/GenBank/DDBJ whole genome shotgun (WGS) entry which is preliminary data.</text>
</comment>
<keyword evidence="2" id="KW-0812">Transmembrane</keyword>
<keyword evidence="2" id="KW-1133">Transmembrane helix</keyword>
<feature type="transmembrane region" description="Helical" evidence="2">
    <location>
        <begin position="87"/>
        <end position="108"/>
    </location>
</feature>
<evidence type="ECO:0000313" key="4">
    <source>
        <dbReference type="EMBL" id="PKZ62979.1"/>
    </source>
</evidence>
<evidence type="ECO:0000313" key="5">
    <source>
        <dbReference type="Proteomes" id="UP000234662"/>
    </source>
</evidence>
<proteinExistence type="predicted"/>
<dbReference type="EMBL" id="PKJC01000036">
    <property type="protein sequence ID" value="PKZ62979.1"/>
    <property type="molecule type" value="Genomic_DNA"/>
</dbReference>
<accession>A0A2I1R1I2</accession>
<dbReference type="AlphaFoldDB" id="A0A2I1R1I2"/>
<feature type="region of interest" description="Disordered" evidence="1">
    <location>
        <begin position="22"/>
        <end position="52"/>
    </location>
</feature>
<evidence type="ECO:0008006" key="6">
    <source>
        <dbReference type="Google" id="ProtNLM"/>
    </source>
</evidence>
<protein>
    <recommendedName>
        <fullName evidence="6">DUF4190 domain-containing protein</fullName>
    </recommendedName>
</protein>
<sequence length="153" mass="15510">MALAGAWIAVLVLFATGGPAGAVPSTPGESSVPATSDPAAPPAPDESAGVEGEIKMGTPKQGEIHWEQFGGDRTEAPRDLQSFSDTMIGYALTGFGIAAVVGGLMGFAAMIVGFRGRSQVAKMALEQSIWLYLAVLIVGSFSTIGGILVASAL</sequence>
<evidence type="ECO:0000256" key="2">
    <source>
        <dbReference type="SAM" id="Phobius"/>
    </source>
</evidence>
<feature type="transmembrane region" description="Helical" evidence="2">
    <location>
        <begin position="129"/>
        <end position="150"/>
    </location>
</feature>